<dbReference type="AlphaFoldDB" id="A0A9W8E875"/>
<dbReference type="InterPro" id="IPR005037">
    <property type="entry name" value="PRP38"/>
</dbReference>
<evidence type="ECO:0000313" key="9">
    <source>
        <dbReference type="Proteomes" id="UP001150925"/>
    </source>
</evidence>
<name>A0A9W8E875_9FUNG</name>
<reference evidence="8" key="1">
    <citation type="submission" date="2022-07" db="EMBL/GenBank/DDBJ databases">
        <title>Phylogenomic reconstructions and comparative analyses of Kickxellomycotina fungi.</title>
        <authorList>
            <person name="Reynolds N.K."/>
            <person name="Stajich J.E."/>
            <person name="Barry K."/>
            <person name="Grigoriev I.V."/>
            <person name="Crous P."/>
            <person name="Smith M.E."/>
        </authorList>
    </citation>
    <scope>NUCLEOTIDE SEQUENCE</scope>
    <source>
        <strain evidence="8">RSA 1196</strain>
    </source>
</reference>
<gene>
    <name evidence="8" type="ORF">IWQ62_001751</name>
</gene>
<evidence type="ECO:0000313" key="8">
    <source>
        <dbReference type="EMBL" id="KAJ1967608.1"/>
    </source>
</evidence>
<dbReference type="EMBL" id="JANBPY010000310">
    <property type="protein sequence ID" value="KAJ1967608.1"/>
    <property type="molecule type" value="Genomic_DNA"/>
</dbReference>
<evidence type="ECO:0000256" key="7">
    <source>
        <dbReference type="RuleBase" id="RU367025"/>
    </source>
</evidence>
<protein>
    <recommendedName>
        <fullName evidence="7">Pre-mRNA-splicing factor 38</fullName>
    </recommendedName>
</protein>
<organism evidence="8 9">
    <name type="scientific">Dispira parvispora</name>
    <dbReference type="NCBI Taxonomy" id="1520584"/>
    <lineage>
        <taxon>Eukaryota</taxon>
        <taxon>Fungi</taxon>
        <taxon>Fungi incertae sedis</taxon>
        <taxon>Zoopagomycota</taxon>
        <taxon>Kickxellomycotina</taxon>
        <taxon>Dimargaritomycetes</taxon>
        <taxon>Dimargaritales</taxon>
        <taxon>Dimargaritaceae</taxon>
        <taxon>Dispira</taxon>
    </lineage>
</organism>
<dbReference type="Pfam" id="PF03371">
    <property type="entry name" value="PRP38"/>
    <property type="match status" value="1"/>
</dbReference>
<evidence type="ECO:0000256" key="4">
    <source>
        <dbReference type="ARBA" id="ARBA00022728"/>
    </source>
</evidence>
<keyword evidence="4 7" id="KW-0747">Spliceosome</keyword>
<comment type="similarity">
    <text evidence="2 7">Belongs to the PRP38 family.</text>
</comment>
<comment type="function">
    <text evidence="7">Required for pre-mRNA splicing.</text>
</comment>
<dbReference type="Proteomes" id="UP001150925">
    <property type="component" value="Unassembled WGS sequence"/>
</dbReference>
<keyword evidence="5 7" id="KW-0508">mRNA splicing</keyword>
<evidence type="ECO:0000256" key="2">
    <source>
        <dbReference type="ARBA" id="ARBA00006164"/>
    </source>
</evidence>
<proteinExistence type="inferred from homology"/>
<comment type="caution">
    <text evidence="8">The sequence shown here is derived from an EMBL/GenBank/DDBJ whole genome shotgun (WGS) entry which is preliminary data.</text>
</comment>
<evidence type="ECO:0000256" key="1">
    <source>
        <dbReference type="ARBA" id="ARBA00004123"/>
    </source>
</evidence>
<accession>A0A9W8E875</accession>
<keyword evidence="9" id="KW-1185">Reference proteome</keyword>
<dbReference type="GO" id="GO:0005681">
    <property type="term" value="C:spliceosomal complex"/>
    <property type="evidence" value="ECO:0007669"/>
    <property type="project" value="UniProtKB-KW"/>
</dbReference>
<dbReference type="GO" id="GO:0000398">
    <property type="term" value="P:mRNA splicing, via spliceosome"/>
    <property type="evidence" value="ECO:0007669"/>
    <property type="project" value="UniProtKB-UniRule"/>
</dbReference>
<sequence length="197" mass="22921">MANRTVSDARAIHGTNPQFLIEKITRSRIYDSLYWKKECFALTMETLLDKAVDLPCIGGTYGNQKPTEFLCLALKMLQLQPSKDIVLELLRDPDFKYLRALAAFYLRLTGNTKEVYTELEVLYKDYRKLRERSPTGDYFITHMDEFIDQLLREERVCSTTLPHLTKRHILEENDQLLPYHSPLENALSASDVSEPEE</sequence>
<evidence type="ECO:0000256" key="5">
    <source>
        <dbReference type="ARBA" id="ARBA00023187"/>
    </source>
</evidence>
<keyword evidence="6 7" id="KW-0539">Nucleus</keyword>
<evidence type="ECO:0000256" key="6">
    <source>
        <dbReference type="ARBA" id="ARBA00023242"/>
    </source>
</evidence>
<evidence type="ECO:0000256" key="3">
    <source>
        <dbReference type="ARBA" id="ARBA00022664"/>
    </source>
</evidence>
<keyword evidence="3 7" id="KW-0507">mRNA processing</keyword>
<dbReference type="PANTHER" id="PTHR23142">
    <property type="entry name" value="PRE-MRNA-SPLICING FACTOR 38A-RELATED"/>
    <property type="match status" value="1"/>
</dbReference>
<dbReference type="OrthoDB" id="190958at2759"/>
<comment type="subcellular location">
    <subcellularLocation>
        <location evidence="1 7">Nucleus</location>
    </subcellularLocation>
</comment>